<protein>
    <recommendedName>
        <fullName evidence="4">XRRM domain-containing protein</fullName>
    </recommendedName>
</protein>
<dbReference type="EMBL" id="KV722414">
    <property type="protein sequence ID" value="OCH89986.1"/>
    <property type="molecule type" value="Genomic_DNA"/>
</dbReference>
<dbReference type="CDD" id="cd00590">
    <property type="entry name" value="RRM_SF"/>
    <property type="match status" value="1"/>
</dbReference>
<dbReference type="OrthoDB" id="439993at2759"/>
<dbReference type="GO" id="GO:0070034">
    <property type="term" value="F:telomerase RNA binding"/>
    <property type="evidence" value="ECO:0007669"/>
    <property type="project" value="InterPro"/>
</dbReference>
<evidence type="ECO:0000313" key="6">
    <source>
        <dbReference type="Proteomes" id="UP000250043"/>
    </source>
</evidence>
<dbReference type="InterPro" id="IPR035979">
    <property type="entry name" value="RBD_domain_sf"/>
</dbReference>
<sequence>MFPFIPRKVSRPTKASISQQQPHPAVAQKEPAEMQRVNELSVAADTKGKGKATKSDLAEEDYAILTILSLSEHALWADPELRRTMDFNAEGYIPLSYLLHHSPYLSKLSPLPSEVSLVKAIRAHAGDHLDVRVLVSAPSRAPWYGRTAVKEDSGGFEVRRKSEGCPVHVVENWSRHDWDARTIYMECIPPHHRSIPGIWRLTRTLLSSSSPSTWAVQVITLPPHHQDKETDQPKCKGFALVTFAELEDVTYILGHWPWDRQPAGQDLDGEEAFKYGFRTLSKPKWQALNEEYLSYRKRLLEEIAENEDEEVPTPRETHAEREPTPQQDGPDTSHPALPNVTLSSPYPPGCLVFVRNVHPETNKTTLRTLFSQAYVLDSVSLEAGADALDYVDFNKGMDTCYLRLATPQHAQILVDYLQSNRKKQTSGLDSKGAEAPPADKKSFAAELVEGTREELYWAKVPEKVRRQAVEKALARSSSDSWSELPAKAVALHGAPDSGERKRKRKRRKRDA</sequence>
<dbReference type="InterPro" id="IPR014886">
    <property type="entry name" value="La_xRRM"/>
</dbReference>
<evidence type="ECO:0000256" key="3">
    <source>
        <dbReference type="SAM" id="MobiDB-lite"/>
    </source>
</evidence>
<evidence type="ECO:0000256" key="1">
    <source>
        <dbReference type="ARBA" id="ARBA00022884"/>
    </source>
</evidence>
<dbReference type="PROSITE" id="PS51939">
    <property type="entry name" value="XRRM"/>
    <property type="match status" value="1"/>
</dbReference>
<dbReference type="InterPro" id="IPR045537">
    <property type="entry name" value="Lar7_xRRM"/>
</dbReference>
<dbReference type="SUPFAM" id="SSF54928">
    <property type="entry name" value="RNA-binding domain, RBD"/>
    <property type="match status" value="1"/>
</dbReference>
<dbReference type="Pfam" id="PF19977">
    <property type="entry name" value="xRRM"/>
    <property type="match status" value="1"/>
</dbReference>
<feature type="region of interest" description="Disordered" evidence="3">
    <location>
        <begin position="1"/>
        <end position="33"/>
    </location>
</feature>
<dbReference type="GO" id="GO:1904868">
    <property type="term" value="P:telomerase catalytic core complex assembly"/>
    <property type="evidence" value="ECO:0007669"/>
    <property type="project" value="InterPro"/>
</dbReference>
<name>A0A8E2AS62_9APHY</name>
<feature type="domain" description="XRRM" evidence="4">
    <location>
        <begin position="345"/>
        <end position="508"/>
    </location>
</feature>
<evidence type="ECO:0000259" key="4">
    <source>
        <dbReference type="PROSITE" id="PS51939"/>
    </source>
</evidence>
<feature type="compositionally biased region" description="Basic and acidic residues" evidence="3">
    <location>
        <begin position="312"/>
        <end position="323"/>
    </location>
</feature>
<organism evidence="5 6">
    <name type="scientific">Obba rivulosa</name>
    <dbReference type="NCBI Taxonomy" id="1052685"/>
    <lineage>
        <taxon>Eukaryota</taxon>
        <taxon>Fungi</taxon>
        <taxon>Dikarya</taxon>
        <taxon>Basidiomycota</taxon>
        <taxon>Agaricomycotina</taxon>
        <taxon>Agaricomycetes</taxon>
        <taxon>Polyporales</taxon>
        <taxon>Gelatoporiaceae</taxon>
        <taxon>Obba</taxon>
    </lineage>
</organism>
<evidence type="ECO:0000256" key="2">
    <source>
        <dbReference type="PROSITE-ProRule" id="PRU01288"/>
    </source>
</evidence>
<dbReference type="Proteomes" id="UP000250043">
    <property type="component" value="Unassembled WGS sequence"/>
</dbReference>
<keyword evidence="6" id="KW-1185">Reference proteome</keyword>
<feature type="region of interest" description="Disordered" evidence="3">
    <location>
        <begin position="471"/>
        <end position="511"/>
    </location>
</feature>
<dbReference type="InterPro" id="IPR012677">
    <property type="entry name" value="Nucleotide-bd_a/b_plait_sf"/>
</dbReference>
<evidence type="ECO:0000313" key="5">
    <source>
        <dbReference type="EMBL" id="OCH89986.1"/>
    </source>
</evidence>
<feature type="compositionally biased region" description="Basic residues" evidence="3">
    <location>
        <begin position="500"/>
        <end position="511"/>
    </location>
</feature>
<accession>A0A8E2AS62</accession>
<gene>
    <name evidence="5" type="ORF">OBBRIDRAFT_631030</name>
</gene>
<proteinExistence type="predicted"/>
<dbReference type="GO" id="GO:1990904">
    <property type="term" value="C:ribonucleoprotein complex"/>
    <property type="evidence" value="ECO:0007669"/>
    <property type="project" value="UniProtKB-UniRule"/>
</dbReference>
<dbReference type="AlphaFoldDB" id="A0A8E2AS62"/>
<reference evidence="5 6" key="1">
    <citation type="submission" date="2016-07" db="EMBL/GenBank/DDBJ databases">
        <title>Draft genome of the white-rot fungus Obba rivulosa 3A-2.</title>
        <authorList>
            <consortium name="DOE Joint Genome Institute"/>
            <person name="Miettinen O."/>
            <person name="Riley R."/>
            <person name="Acob R."/>
            <person name="Barry K."/>
            <person name="Cullen D."/>
            <person name="De Vries R."/>
            <person name="Hainaut M."/>
            <person name="Hatakka A."/>
            <person name="Henrissat B."/>
            <person name="Hilden K."/>
            <person name="Kuo R."/>
            <person name="Labutti K."/>
            <person name="Lipzen A."/>
            <person name="Makela M.R."/>
            <person name="Sandor L."/>
            <person name="Spatafora J.W."/>
            <person name="Grigoriev I.V."/>
            <person name="Hibbett D.S."/>
        </authorList>
    </citation>
    <scope>NUCLEOTIDE SEQUENCE [LARGE SCALE GENOMIC DNA]</scope>
    <source>
        <strain evidence="5 6">3A-2</strain>
    </source>
</reference>
<feature type="region of interest" description="Disordered" evidence="3">
    <location>
        <begin position="304"/>
        <end position="341"/>
    </location>
</feature>
<dbReference type="Gene3D" id="3.30.70.330">
    <property type="match status" value="1"/>
</dbReference>
<keyword evidence="1 2" id="KW-0694">RNA-binding</keyword>
<feature type="compositionally biased region" description="Polar residues" evidence="3">
    <location>
        <begin position="13"/>
        <end position="22"/>
    </location>
</feature>